<dbReference type="EMBL" id="CAJEWN010000442">
    <property type="protein sequence ID" value="CAD2182730.1"/>
    <property type="molecule type" value="Genomic_DNA"/>
</dbReference>
<sequence>MQYRNNTSPPIKCFHFNSKFQQNLKINKTCHHVYDSCYIARDVFWRVEQNCGECPSKYQKCVKCNNNFCNKQSLLPLTTTTEQKTKTTTTKTSTTTTTTIIPSTKILIKSEGQINKVKINVIFIFVFLLTILDYLI</sequence>
<proteinExistence type="predicted"/>
<dbReference type="AlphaFoldDB" id="A0A6V7W6R8"/>
<comment type="caution">
    <text evidence="2">The sequence shown here is derived from an EMBL/GenBank/DDBJ whole genome shotgun (WGS) entry which is preliminary data.</text>
</comment>
<evidence type="ECO:0000256" key="1">
    <source>
        <dbReference type="SAM" id="Phobius"/>
    </source>
</evidence>
<evidence type="ECO:0000313" key="3">
    <source>
        <dbReference type="Proteomes" id="UP000580250"/>
    </source>
</evidence>
<keyword evidence="1" id="KW-1133">Transmembrane helix</keyword>
<gene>
    <name evidence="2" type="ORF">MENT_LOCUS34973</name>
</gene>
<dbReference type="Proteomes" id="UP000580250">
    <property type="component" value="Unassembled WGS sequence"/>
</dbReference>
<keyword evidence="1" id="KW-0812">Transmembrane</keyword>
<feature type="transmembrane region" description="Helical" evidence="1">
    <location>
        <begin position="117"/>
        <end position="135"/>
    </location>
</feature>
<keyword evidence="1" id="KW-0472">Membrane</keyword>
<protein>
    <submittedName>
        <fullName evidence="2">Uncharacterized protein</fullName>
    </submittedName>
</protein>
<name>A0A6V7W6R8_MELEN</name>
<reference evidence="2 3" key="1">
    <citation type="submission" date="2020-08" db="EMBL/GenBank/DDBJ databases">
        <authorList>
            <person name="Koutsovoulos G."/>
            <person name="Danchin GJ E."/>
        </authorList>
    </citation>
    <scope>NUCLEOTIDE SEQUENCE [LARGE SCALE GENOMIC DNA]</scope>
</reference>
<accession>A0A6V7W6R8</accession>
<evidence type="ECO:0000313" key="2">
    <source>
        <dbReference type="EMBL" id="CAD2182730.1"/>
    </source>
</evidence>
<organism evidence="2 3">
    <name type="scientific">Meloidogyne enterolobii</name>
    <name type="common">Root-knot nematode worm</name>
    <name type="synonym">Meloidogyne mayaguensis</name>
    <dbReference type="NCBI Taxonomy" id="390850"/>
    <lineage>
        <taxon>Eukaryota</taxon>
        <taxon>Metazoa</taxon>
        <taxon>Ecdysozoa</taxon>
        <taxon>Nematoda</taxon>
        <taxon>Chromadorea</taxon>
        <taxon>Rhabditida</taxon>
        <taxon>Tylenchina</taxon>
        <taxon>Tylenchomorpha</taxon>
        <taxon>Tylenchoidea</taxon>
        <taxon>Meloidogynidae</taxon>
        <taxon>Meloidogyninae</taxon>
        <taxon>Meloidogyne</taxon>
    </lineage>
</organism>